<evidence type="ECO:0000259" key="9">
    <source>
        <dbReference type="Pfam" id="PF15624"/>
    </source>
</evidence>
<protein>
    <recommendedName>
        <fullName evidence="6">CENP-C homolog</fullName>
    </recommendedName>
</protein>
<feature type="region of interest" description="Disordered" evidence="7">
    <location>
        <begin position="148"/>
        <end position="167"/>
    </location>
</feature>
<dbReference type="InterPro" id="IPR011051">
    <property type="entry name" value="RmlC_Cupin_sf"/>
</dbReference>
<keyword evidence="11" id="KW-1185">Reference proteome</keyword>
<feature type="compositionally biased region" description="Basic and acidic residues" evidence="7">
    <location>
        <begin position="248"/>
        <end position="258"/>
    </location>
</feature>
<comment type="function">
    <text evidence="5">Component of the kinetochore, a multiprotein complex that assembles on centromeric DNA and attaches chromosomes to spindle microtubules, mediating chromosome segregation and sister chromatid segregation during meiosis and mitosis. Component of the inner kinetochore constitutive centromere-associated network (CCAN), which serves as a structural platform for outer kinetochore assembly.</text>
</comment>
<keyword evidence="4" id="KW-0539">Nucleus</keyword>
<feature type="region of interest" description="Disordered" evidence="7">
    <location>
        <begin position="223"/>
        <end position="446"/>
    </location>
</feature>
<feature type="compositionally biased region" description="Polar residues" evidence="7">
    <location>
        <begin position="110"/>
        <end position="131"/>
    </location>
</feature>
<evidence type="ECO:0000256" key="3">
    <source>
        <dbReference type="ARBA" id="ARBA00023125"/>
    </source>
</evidence>
<dbReference type="InterPro" id="IPR028386">
    <property type="entry name" value="CENP-C/Mif2/cnp3"/>
</dbReference>
<dbReference type="EMBL" id="MCFA01000071">
    <property type="protein sequence ID" value="ORY10571.1"/>
    <property type="molecule type" value="Genomic_DNA"/>
</dbReference>
<dbReference type="Pfam" id="PF15624">
    <property type="entry name" value="Mif2_N"/>
    <property type="match status" value="1"/>
</dbReference>
<dbReference type="GO" id="GO:0019237">
    <property type="term" value="F:centromeric DNA binding"/>
    <property type="evidence" value="ECO:0007669"/>
    <property type="project" value="InterPro"/>
</dbReference>
<dbReference type="InterPro" id="IPR014710">
    <property type="entry name" value="RmlC-like_jellyroll"/>
</dbReference>
<dbReference type="GO" id="GO:0000776">
    <property type="term" value="C:kinetochore"/>
    <property type="evidence" value="ECO:0007669"/>
    <property type="project" value="InterPro"/>
</dbReference>
<name>A0A1Y1ZJZ5_9PLEO</name>
<proteinExistence type="inferred from homology"/>
<dbReference type="OrthoDB" id="1939643at2759"/>
<keyword evidence="3" id="KW-0238">DNA-binding</keyword>
<feature type="compositionally biased region" description="Basic residues" evidence="7">
    <location>
        <begin position="382"/>
        <end position="394"/>
    </location>
</feature>
<evidence type="ECO:0000256" key="7">
    <source>
        <dbReference type="SAM" id="MobiDB-lite"/>
    </source>
</evidence>
<dbReference type="Proteomes" id="UP000193144">
    <property type="component" value="Unassembled WGS sequence"/>
</dbReference>
<feature type="domain" description="Mif2 N-terminal" evidence="9">
    <location>
        <begin position="11"/>
        <end position="148"/>
    </location>
</feature>
<dbReference type="GO" id="GO:0051382">
    <property type="term" value="P:kinetochore assembly"/>
    <property type="evidence" value="ECO:0007669"/>
    <property type="project" value="InterPro"/>
</dbReference>
<reference evidence="10 11" key="1">
    <citation type="submission" date="2016-07" db="EMBL/GenBank/DDBJ databases">
        <title>Pervasive Adenine N6-methylation of Active Genes in Fungi.</title>
        <authorList>
            <consortium name="DOE Joint Genome Institute"/>
            <person name="Mondo S.J."/>
            <person name="Dannebaum R.O."/>
            <person name="Kuo R.C."/>
            <person name="Labutti K."/>
            <person name="Haridas S."/>
            <person name="Kuo A."/>
            <person name="Salamov A."/>
            <person name="Ahrendt S.R."/>
            <person name="Lipzen A."/>
            <person name="Sullivan W."/>
            <person name="Andreopoulos W.B."/>
            <person name="Clum A."/>
            <person name="Lindquist E."/>
            <person name="Daum C."/>
            <person name="Ramamoorthy G.K."/>
            <person name="Gryganskyi A."/>
            <person name="Culley D."/>
            <person name="Magnuson J.K."/>
            <person name="James T.Y."/>
            <person name="O'Malley M.A."/>
            <person name="Stajich J.E."/>
            <person name="Spatafora J.W."/>
            <person name="Visel A."/>
            <person name="Grigoriev I.V."/>
        </authorList>
    </citation>
    <scope>NUCLEOTIDE SEQUENCE [LARGE SCALE GENOMIC DNA]</scope>
    <source>
        <strain evidence="10 11">CBS 115471</strain>
    </source>
</reference>
<feature type="compositionally biased region" description="Acidic residues" evidence="7">
    <location>
        <begin position="527"/>
        <end position="538"/>
    </location>
</feature>
<evidence type="ECO:0000256" key="4">
    <source>
        <dbReference type="ARBA" id="ARBA00023242"/>
    </source>
</evidence>
<dbReference type="FunFam" id="2.60.120.10:FF:000033">
    <property type="entry name" value="Centromere protein C 1"/>
    <property type="match status" value="1"/>
</dbReference>
<feature type="region of interest" description="Disordered" evidence="7">
    <location>
        <begin position="28"/>
        <end position="142"/>
    </location>
</feature>
<feature type="domain" description="Mif2/CENP-C cupin" evidence="8">
    <location>
        <begin position="587"/>
        <end position="673"/>
    </location>
</feature>
<sequence>MAPGKKRENQFFDIGVQGRKTGIVLKDRGVRDEHGMEPISGIFSSPAKSPPKRGTARRTGGTVTTSESMDIQESPIPDFTKTLPTGQHLLRSARTKLPPPKSRSPVKTALGSSPRRQSSMGPRSSLHQTVASPDRAASHPAVSRRLDFDQEDSSLQETPALTGSGLQRRGRMRGNIYDIEGSPIATRSAVLEESVMQADISANDTSEMLNGVLEESFDAAVGDGYDESMAGVNGGDASAEVDEPETDPEPRPEVDSEPVKQPVKRVRKRKSDVIDSTAEEAPSSAFRTSKRVATASKTATVQKFKKAEDPVPTKPRGRGRPKRVSEGTQEELSSAMDESVQETEVTEEYNTPIPAKPRGRLPKATTQTQPAPAKEKAESVFKKPKAIAKPKPKPKTSVPSKSESRTGSKSIEPDGPNAGTLVDISGKPLSKAEIERMSTTSTTSRYGRGRALMSIYRELGPDEVKGVSTSRQGRHHLPPVDFWKNERTSYDRLGTLKAIVKNETQEPPPQKRPGAGRAKGKKRALPDIEEEDDDMELSDWEEETGICEGSVRKWDAVMGVPTDKLFGKKLGWSSKGIHPADVADGGFTFTKLDTAPNSFFSWGAIDIPVKGGKRRKNCQRMHMVFFVQTGTVKVTVHENEFTIRKGGLWQVPRGNTYSMTNIGKNQARIFFAQAQQQAPVSDDDEDDEDD</sequence>
<comment type="caution">
    <text evidence="10">The sequence shown here is derived from an EMBL/GenBank/DDBJ whole genome shotgun (WGS) entry which is preliminary data.</text>
</comment>
<feature type="region of interest" description="Disordered" evidence="7">
    <location>
        <begin position="500"/>
        <end position="538"/>
    </location>
</feature>
<evidence type="ECO:0000256" key="6">
    <source>
        <dbReference type="ARBA" id="ARBA00075033"/>
    </source>
</evidence>
<dbReference type="InterPro" id="IPR025974">
    <property type="entry name" value="Mif2/CENP-C_cupin"/>
</dbReference>
<dbReference type="GO" id="GO:0051455">
    <property type="term" value="P:spindle attachment to meiosis I kinetochore"/>
    <property type="evidence" value="ECO:0007669"/>
    <property type="project" value="TreeGrafter"/>
</dbReference>
<dbReference type="PANTHER" id="PTHR16684">
    <property type="entry name" value="CENTROMERE PROTEIN C"/>
    <property type="match status" value="1"/>
</dbReference>
<comment type="similarity">
    <text evidence="2">Belongs to the CENP-C/MIF2 family.</text>
</comment>
<dbReference type="PANTHER" id="PTHR16684:SF11">
    <property type="entry name" value="CENTROMERE PROTEIN C"/>
    <property type="match status" value="1"/>
</dbReference>
<dbReference type="InterPro" id="IPR028929">
    <property type="entry name" value="Mif2_N"/>
</dbReference>
<gene>
    <name evidence="10" type="ORF">BCR34DRAFT_485439</name>
</gene>
<evidence type="ECO:0000256" key="2">
    <source>
        <dbReference type="ARBA" id="ARBA00010291"/>
    </source>
</evidence>
<evidence type="ECO:0000256" key="5">
    <source>
        <dbReference type="ARBA" id="ARBA00057947"/>
    </source>
</evidence>
<evidence type="ECO:0000259" key="8">
    <source>
        <dbReference type="Pfam" id="PF11699"/>
    </source>
</evidence>
<comment type="subcellular location">
    <subcellularLocation>
        <location evidence="1">Nucleus</location>
    </subcellularLocation>
</comment>
<dbReference type="Pfam" id="PF11699">
    <property type="entry name" value="CENP-C_C"/>
    <property type="match status" value="1"/>
</dbReference>
<dbReference type="STRING" id="1231657.A0A1Y1ZJZ5"/>
<feature type="compositionally biased region" description="Polar residues" evidence="7">
    <location>
        <begin position="155"/>
        <end position="165"/>
    </location>
</feature>
<dbReference type="GO" id="GO:0051315">
    <property type="term" value="P:attachment of mitotic spindle microtubules to kinetochore"/>
    <property type="evidence" value="ECO:0007669"/>
    <property type="project" value="TreeGrafter"/>
</dbReference>
<organism evidence="10 11">
    <name type="scientific">Clohesyomyces aquaticus</name>
    <dbReference type="NCBI Taxonomy" id="1231657"/>
    <lineage>
        <taxon>Eukaryota</taxon>
        <taxon>Fungi</taxon>
        <taxon>Dikarya</taxon>
        <taxon>Ascomycota</taxon>
        <taxon>Pezizomycotina</taxon>
        <taxon>Dothideomycetes</taxon>
        <taxon>Pleosporomycetidae</taxon>
        <taxon>Pleosporales</taxon>
        <taxon>Lindgomycetaceae</taxon>
        <taxon>Clohesyomyces</taxon>
    </lineage>
</organism>
<evidence type="ECO:0000313" key="11">
    <source>
        <dbReference type="Proteomes" id="UP000193144"/>
    </source>
</evidence>
<dbReference type="SUPFAM" id="SSF51182">
    <property type="entry name" value="RmlC-like cupins"/>
    <property type="match status" value="1"/>
</dbReference>
<dbReference type="Gene3D" id="2.60.120.10">
    <property type="entry name" value="Jelly Rolls"/>
    <property type="match status" value="1"/>
</dbReference>
<evidence type="ECO:0000256" key="1">
    <source>
        <dbReference type="ARBA" id="ARBA00004123"/>
    </source>
</evidence>
<dbReference type="GO" id="GO:0005634">
    <property type="term" value="C:nucleus"/>
    <property type="evidence" value="ECO:0007669"/>
    <property type="project" value="UniProtKB-SubCell"/>
</dbReference>
<accession>A0A1Y1ZJZ5</accession>
<evidence type="ECO:0000313" key="10">
    <source>
        <dbReference type="EMBL" id="ORY10571.1"/>
    </source>
</evidence>
<dbReference type="AlphaFoldDB" id="A0A1Y1ZJZ5"/>